<keyword evidence="3" id="KW-1185">Reference proteome</keyword>
<reference evidence="2" key="1">
    <citation type="submission" date="2021-06" db="EMBL/GenBank/DDBJ databases">
        <authorList>
            <person name="Kallberg Y."/>
            <person name="Tangrot J."/>
            <person name="Rosling A."/>
        </authorList>
    </citation>
    <scope>NUCLEOTIDE SEQUENCE</scope>
    <source>
        <strain evidence="2">MT106</strain>
    </source>
</reference>
<keyword evidence="1" id="KW-0812">Transmembrane</keyword>
<dbReference type="EMBL" id="CAJVPL010003130">
    <property type="protein sequence ID" value="CAG8626733.1"/>
    <property type="molecule type" value="Genomic_DNA"/>
</dbReference>
<accession>A0A9N9D8M4</accession>
<name>A0A9N9D8M4_9GLOM</name>
<organism evidence="2 3">
    <name type="scientific">Ambispora gerdemannii</name>
    <dbReference type="NCBI Taxonomy" id="144530"/>
    <lineage>
        <taxon>Eukaryota</taxon>
        <taxon>Fungi</taxon>
        <taxon>Fungi incertae sedis</taxon>
        <taxon>Mucoromycota</taxon>
        <taxon>Glomeromycotina</taxon>
        <taxon>Glomeromycetes</taxon>
        <taxon>Archaeosporales</taxon>
        <taxon>Ambisporaceae</taxon>
        <taxon>Ambispora</taxon>
    </lineage>
</organism>
<dbReference type="Proteomes" id="UP000789831">
    <property type="component" value="Unassembled WGS sequence"/>
</dbReference>
<feature type="non-terminal residue" evidence="2">
    <location>
        <position position="1"/>
    </location>
</feature>
<evidence type="ECO:0000256" key="1">
    <source>
        <dbReference type="SAM" id="Phobius"/>
    </source>
</evidence>
<gene>
    <name evidence="2" type="ORF">AGERDE_LOCUS10325</name>
</gene>
<feature type="transmembrane region" description="Helical" evidence="1">
    <location>
        <begin position="27"/>
        <end position="46"/>
    </location>
</feature>
<keyword evidence="1" id="KW-1133">Transmembrane helix</keyword>
<evidence type="ECO:0000313" key="2">
    <source>
        <dbReference type="EMBL" id="CAG8626733.1"/>
    </source>
</evidence>
<evidence type="ECO:0000313" key="3">
    <source>
        <dbReference type="Proteomes" id="UP000789831"/>
    </source>
</evidence>
<sequence>AMITDIQGTAIDAKAIAGNVQANANGIYGQSSQILVIASLAIAIVAPSTM</sequence>
<proteinExistence type="predicted"/>
<comment type="caution">
    <text evidence="2">The sequence shown here is derived from an EMBL/GenBank/DDBJ whole genome shotgun (WGS) entry which is preliminary data.</text>
</comment>
<dbReference type="AlphaFoldDB" id="A0A9N9D8M4"/>
<protein>
    <submittedName>
        <fullName evidence="2">5242_t:CDS:1</fullName>
    </submittedName>
</protein>
<keyword evidence="1" id="KW-0472">Membrane</keyword>